<dbReference type="Gene3D" id="1.25.40.10">
    <property type="entry name" value="Tetratricopeptide repeat domain"/>
    <property type="match status" value="1"/>
</dbReference>
<reference evidence="3" key="1">
    <citation type="submission" date="2015-02" db="EMBL/GenBank/DDBJ databases">
        <authorList>
            <person name="Gon?alves P."/>
        </authorList>
    </citation>
    <scope>NUCLEOTIDE SEQUENCE [LARGE SCALE GENOMIC DNA]</scope>
</reference>
<feature type="compositionally biased region" description="Low complexity" evidence="1">
    <location>
        <begin position="68"/>
        <end position="85"/>
    </location>
</feature>
<dbReference type="SUPFAM" id="SSF48452">
    <property type="entry name" value="TPR-like"/>
    <property type="match status" value="1"/>
</dbReference>
<accession>A0A0D6ER60</accession>
<evidence type="ECO:0000313" key="2">
    <source>
        <dbReference type="EMBL" id="CEQ42607.1"/>
    </source>
</evidence>
<sequence length="888" mass="96599">MGLFSRSRSKSGEDSETSESSSVPSDASSAATTASKASSKSKVKPSELAFPLNSASPNSRILSLPTDSPASSPSRRASTLSPTSSHGPSADPATAVSTAAPLRDQEGTKRSTAGAAAAGAAAASVSRNTSGGANGRSSDQSPNGRLSPSSPPLASPGDLNGSHSEAFDSAASASGNSDFEDAEEAPVVAIEATSSRPRAGISSSSSTRTGACRKGSMSRAARLTAEKMEEDVKTRAKLGKPLASLTAEDVALTEEDIKEDISVIWKAMHLFLSSRMIEAEDICVAACDNRLYYSVGYSLIQAIKSLATFEPEDLEAAIQCCKDSIVITQLLRKRDHGLFERVGTFAKGSSSVNSIKAMTLVQRHAELVYAECTLLKASGSVPMPSRTISSDAFFAFFDQAVLGIIYSGDFLAFLKEALNMRNAYAIYRTLAKYVEGVDAAYSGPGDEDPSIDQDFRSGVRLGNGMISLILSLLPSTVLKIMEVFGFTGDRDWALSTLMKAGGWKAGVKEPNLDPQKEGIRKPICDMVLLMHHLVISNFLPRVERSQGGVGGVDVPTAANILHYNLERYPTGIFFLYFAGRLHSTETQLDEAVKSFHMAIQAQREYIQLGHICYWDLGLVSFAMANWAKGYECFNILDKESNWSKAIYAYSKAVCLYEEGTDLAKANEIIKHVPDLMQRIAGKSIPLEKFVARRARKFVVQGNRLTLPGVELAYVLNCLGLSPRYILFERHLDQVSTVLAELHDVKEPSAYGKNSDEYWDDYCLAHFFRGVILRFIAHPEPHVRASPPQSQIPVAEADEQALISFNNVLKHGRDIYHDHHLVWFTHYELGRLFDAQGQWAKAREQYELVLSGKHLEIGHKKGKGKVSLQNMAVLRSNAGLQILKEKGHY</sequence>
<evidence type="ECO:0000313" key="3">
    <source>
        <dbReference type="Proteomes" id="UP000243876"/>
    </source>
</evidence>
<feature type="compositionally biased region" description="Polar residues" evidence="1">
    <location>
        <begin position="125"/>
        <end position="144"/>
    </location>
</feature>
<feature type="compositionally biased region" description="Low complexity" evidence="1">
    <location>
        <begin position="193"/>
        <end position="209"/>
    </location>
</feature>
<feature type="region of interest" description="Disordered" evidence="1">
    <location>
        <begin position="1"/>
        <end position="228"/>
    </location>
</feature>
<dbReference type="InterPro" id="IPR019412">
    <property type="entry name" value="IML2/TPR_39"/>
</dbReference>
<gene>
    <name evidence="2" type="primary">SPOSA6832_04452</name>
</gene>
<dbReference type="AlphaFoldDB" id="A0A0D6ER60"/>
<dbReference type="Proteomes" id="UP000243876">
    <property type="component" value="Unassembled WGS sequence"/>
</dbReference>
<dbReference type="GO" id="GO:0005741">
    <property type="term" value="C:mitochondrial outer membrane"/>
    <property type="evidence" value="ECO:0007669"/>
    <property type="project" value="TreeGrafter"/>
</dbReference>
<dbReference type="EMBL" id="CENE01000030">
    <property type="protein sequence ID" value="CEQ42607.1"/>
    <property type="molecule type" value="Genomic_DNA"/>
</dbReference>
<name>A0A0D6ER60_SPOSA</name>
<dbReference type="PANTHER" id="PTHR31859:SF1">
    <property type="entry name" value="TETRATRICOPEPTIDE REPEAT PROTEIN 39C"/>
    <property type="match status" value="1"/>
</dbReference>
<dbReference type="OrthoDB" id="43460at2759"/>
<dbReference type="Pfam" id="PF10300">
    <property type="entry name" value="Iml2-TPR_39"/>
    <property type="match status" value="2"/>
</dbReference>
<keyword evidence="3" id="KW-1185">Reference proteome</keyword>
<dbReference type="PANTHER" id="PTHR31859">
    <property type="entry name" value="TETRATRICOPEPTIDE REPEAT PROTEIN 39 FAMILY MEMBER"/>
    <property type="match status" value="1"/>
</dbReference>
<dbReference type="GO" id="GO:0005829">
    <property type="term" value="C:cytosol"/>
    <property type="evidence" value="ECO:0007669"/>
    <property type="project" value="TreeGrafter"/>
</dbReference>
<feature type="compositionally biased region" description="Low complexity" evidence="1">
    <location>
        <begin position="18"/>
        <end position="40"/>
    </location>
</feature>
<organism evidence="2 3">
    <name type="scientific">Sporidiobolus salmonicolor</name>
    <name type="common">Yeast-like fungus</name>
    <name type="synonym">Sporobolomyces salmonicolor</name>
    <dbReference type="NCBI Taxonomy" id="5005"/>
    <lineage>
        <taxon>Eukaryota</taxon>
        <taxon>Fungi</taxon>
        <taxon>Dikarya</taxon>
        <taxon>Basidiomycota</taxon>
        <taxon>Pucciniomycotina</taxon>
        <taxon>Microbotryomycetes</taxon>
        <taxon>Sporidiobolales</taxon>
        <taxon>Sporidiobolaceae</taxon>
        <taxon>Sporobolomyces</taxon>
    </lineage>
</organism>
<dbReference type="GO" id="GO:0005634">
    <property type="term" value="C:nucleus"/>
    <property type="evidence" value="ECO:0007669"/>
    <property type="project" value="TreeGrafter"/>
</dbReference>
<proteinExistence type="predicted"/>
<dbReference type="InterPro" id="IPR011990">
    <property type="entry name" value="TPR-like_helical_dom_sf"/>
</dbReference>
<feature type="compositionally biased region" description="Low complexity" evidence="1">
    <location>
        <begin position="113"/>
        <end position="123"/>
    </location>
</feature>
<evidence type="ECO:0000256" key="1">
    <source>
        <dbReference type="SAM" id="MobiDB-lite"/>
    </source>
</evidence>
<protein>
    <submittedName>
        <fullName evidence="2">SPOSA6832_04452-mRNA-1:cds</fullName>
    </submittedName>
</protein>